<dbReference type="Gene3D" id="4.10.280.10">
    <property type="entry name" value="Helix-loop-helix DNA-binding domain"/>
    <property type="match status" value="1"/>
</dbReference>
<dbReference type="EMBL" id="JH171216">
    <property type="protein sequence ID" value="EHB11039.1"/>
    <property type="molecule type" value="Genomic_DNA"/>
</dbReference>
<feature type="compositionally biased region" description="Basic and acidic residues" evidence="2">
    <location>
        <begin position="237"/>
        <end position="267"/>
    </location>
</feature>
<sequence>MPWELFTWGSAGKVCFELPPQSVVHMDYDCRVDFWCPAKTSGRNSSWCHCPHVTTLGLWSRCWGPSPWDWFPRALAQWGVPRIRWNVRAIRKLGAGTIHPSSMETACGAVSLPLKGWREERATGWSLVRPCGESAQGACSPGLGCTPSLEASNLAPATPCQLGEPKTQDCSGSESPSNLEGEEIDVVTVKKSQSLCIQKPVTITAWADPLDPCMKHFHISIHQQQHNYAAHFPPERCFQEEGPQRSPQEETVERKAHKEKQDKKDEELVSPPPLESEAPPSCHPRPVSSDTEDLSKRKNHNFLEHKSQNDLCSQFLALRDQVPTLASYSKAPKVVILRKAFKSASPGRG</sequence>
<feature type="region of interest" description="Disordered" evidence="2">
    <location>
        <begin position="237"/>
        <end position="302"/>
    </location>
</feature>
<feature type="region of interest" description="Disordered" evidence="2">
    <location>
        <begin position="156"/>
        <end position="181"/>
    </location>
</feature>
<reference evidence="4 5" key="1">
    <citation type="journal article" date="2011" name="Nature">
        <title>Genome sequencing reveals insights into physiology and longevity of the naked mole rat.</title>
        <authorList>
            <person name="Kim E.B."/>
            <person name="Fang X."/>
            <person name="Fushan A.A."/>
            <person name="Huang Z."/>
            <person name="Lobanov A.V."/>
            <person name="Han L."/>
            <person name="Marino S.M."/>
            <person name="Sun X."/>
            <person name="Turanov A.A."/>
            <person name="Yang P."/>
            <person name="Yim S.H."/>
            <person name="Zhao X."/>
            <person name="Kasaikina M.V."/>
            <person name="Stoletzki N."/>
            <person name="Peng C."/>
            <person name="Polak P."/>
            <person name="Xiong Z."/>
            <person name="Kiezun A."/>
            <person name="Zhu Y."/>
            <person name="Chen Y."/>
            <person name="Kryukov G.V."/>
            <person name="Zhang Q."/>
            <person name="Peshkin L."/>
            <person name="Yang L."/>
            <person name="Bronson R.T."/>
            <person name="Buffenstein R."/>
            <person name="Wang B."/>
            <person name="Han C."/>
            <person name="Li Q."/>
            <person name="Chen L."/>
            <person name="Zhao W."/>
            <person name="Sunyaev S.R."/>
            <person name="Park T.J."/>
            <person name="Zhang G."/>
            <person name="Wang J."/>
            <person name="Gladyshev V.N."/>
        </authorList>
    </citation>
    <scope>NUCLEOTIDE SEQUENCE [LARGE SCALE GENOMIC DNA]</scope>
</reference>
<evidence type="ECO:0000256" key="1">
    <source>
        <dbReference type="ARBA" id="ARBA00023125"/>
    </source>
</evidence>
<gene>
    <name evidence="4" type="ORF">GW7_02773</name>
</gene>
<evidence type="ECO:0000256" key="2">
    <source>
        <dbReference type="SAM" id="MobiDB-lite"/>
    </source>
</evidence>
<dbReference type="Pfam" id="PF01056">
    <property type="entry name" value="Myc_N"/>
    <property type="match status" value="1"/>
</dbReference>
<name>G5BP28_HETGA</name>
<feature type="domain" description="BHLH" evidence="3">
    <location>
        <begin position="295"/>
        <end position="347"/>
    </location>
</feature>
<dbReference type="InterPro" id="IPR012682">
    <property type="entry name" value="Tscrpt_reg_Myc_N"/>
</dbReference>
<evidence type="ECO:0000313" key="4">
    <source>
        <dbReference type="EMBL" id="EHB11039.1"/>
    </source>
</evidence>
<dbReference type="InterPro" id="IPR050433">
    <property type="entry name" value="Myc_transcription_factors"/>
</dbReference>
<dbReference type="Proteomes" id="UP000006813">
    <property type="component" value="Unassembled WGS sequence"/>
</dbReference>
<dbReference type="PROSITE" id="PS50888">
    <property type="entry name" value="BHLH"/>
    <property type="match status" value="1"/>
</dbReference>
<evidence type="ECO:0000313" key="5">
    <source>
        <dbReference type="Proteomes" id="UP000006813"/>
    </source>
</evidence>
<dbReference type="InterPro" id="IPR036638">
    <property type="entry name" value="HLH_DNA-bd_sf"/>
</dbReference>
<organism evidence="4 5">
    <name type="scientific">Heterocephalus glaber</name>
    <name type="common">Naked mole rat</name>
    <dbReference type="NCBI Taxonomy" id="10181"/>
    <lineage>
        <taxon>Eukaryota</taxon>
        <taxon>Metazoa</taxon>
        <taxon>Chordata</taxon>
        <taxon>Craniata</taxon>
        <taxon>Vertebrata</taxon>
        <taxon>Euteleostomi</taxon>
        <taxon>Mammalia</taxon>
        <taxon>Eutheria</taxon>
        <taxon>Euarchontoglires</taxon>
        <taxon>Glires</taxon>
        <taxon>Rodentia</taxon>
        <taxon>Hystricomorpha</taxon>
        <taxon>Bathyergidae</taxon>
        <taxon>Heterocephalus</taxon>
    </lineage>
</organism>
<feature type="compositionally biased region" description="Basic and acidic residues" evidence="2">
    <location>
        <begin position="293"/>
        <end position="302"/>
    </location>
</feature>
<dbReference type="GO" id="GO:0003700">
    <property type="term" value="F:DNA-binding transcription factor activity"/>
    <property type="evidence" value="ECO:0007669"/>
    <property type="project" value="InterPro"/>
</dbReference>
<protein>
    <submittedName>
        <fullName evidence="4">L-myc-1 proto-oncogene protein</fullName>
    </submittedName>
</protein>
<dbReference type="PANTHER" id="PTHR45851">
    <property type="entry name" value="MYC PROTO-ONCOGENE"/>
    <property type="match status" value="1"/>
</dbReference>
<dbReference type="PRINTS" id="PR00044">
    <property type="entry name" value="LEUZIPPRMYC"/>
</dbReference>
<dbReference type="InterPro" id="IPR002418">
    <property type="entry name" value="Tscrpt_reg_Myc"/>
</dbReference>
<dbReference type="SUPFAM" id="SSF47459">
    <property type="entry name" value="HLH, helix-loop-helix DNA-binding domain"/>
    <property type="match status" value="1"/>
</dbReference>
<dbReference type="GO" id="GO:0046983">
    <property type="term" value="F:protein dimerization activity"/>
    <property type="evidence" value="ECO:0007669"/>
    <property type="project" value="InterPro"/>
</dbReference>
<feature type="compositionally biased region" description="Polar residues" evidence="2">
    <location>
        <begin position="168"/>
        <end position="178"/>
    </location>
</feature>
<dbReference type="InParanoid" id="G5BP28"/>
<proteinExistence type="predicted"/>
<dbReference type="InterPro" id="IPR011598">
    <property type="entry name" value="bHLH_dom"/>
</dbReference>
<keyword evidence="1" id="KW-0238">DNA-binding</keyword>
<dbReference type="GO" id="GO:0003677">
    <property type="term" value="F:DNA binding"/>
    <property type="evidence" value="ECO:0007669"/>
    <property type="project" value="UniProtKB-KW"/>
</dbReference>
<evidence type="ECO:0000259" key="3">
    <source>
        <dbReference type="PROSITE" id="PS50888"/>
    </source>
</evidence>
<dbReference type="AlphaFoldDB" id="G5BP28"/>
<dbReference type="Pfam" id="PF00010">
    <property type="entry name" value="HLH"/>
    <property type="match status" value="1"/>
</dbReference>
<dbReference type="STRING" id="10181.G5BP28"/>
<accession>G5BP28</accession>